<dbReference type="CDD" id="cd00371">
    <property type="entry name" value="HMA"/>
    <property type="match status" value="1"/>
</dbReference>
<dbReference type="GO" id="GO:0046872">
    <property type="term" value="F:metal ion binding"/>
    <property type="evidence" value="ECO:0007669"/>
    <property type="project" value="UniProtKB-KW"/>
</dbReference>
<feature type="domain" description="HMA" evidence="2">
    <location>
        <begin position="1"/>
        <end position="62"/>
    </location>
</feature>
<organism evidence="3 4">
    <name type="scientific">Paraburkholderia aspalathi</name>
    <dbReference type="NCBI Taxonomy" id="1324617"/>
    <lineage>
        <taxon>Bacteria</taxon>
        <taxon>Pseudomonadati</taxon>
        <taxon>Pseudomonadota</taxon>
        <taxon>Betaproteobacteria</taxon>
        <taxon>Burkholderiales</taxon>
        <taxon>Burkholderiaceae</taxon>
        <taxon>Paraburkholderia</taxon>
    </lineage>
</organism>
<evidence type="ECO:0000259" key="2">
    <source>
        <dbReference type="PROSITE" id="PS50846"/>
    </source>
</evidence>
<gene>
    <name evidence="3" type="ORF">SAMN05192563_1002331</name>
</gene>
<dbReference type="PROSITE" id="PS01047">
    <property type="entry name" value="HMA_1"/>
    <property type="match status" value="1"/>
</dbReference>
<dbReference type="RefSeq" id="WP_093633071.1">
    <property type="nucleotide sequence ID" value="NZ_CAJNAX010000033.1"/>
</dbReference>
<dbReference type="Proteomes" id="UP000198844">
    <property type="component" value="Unassembled WGS sequence"/>
</dbReference>
<dbReference type="PROSITE" id="PS50846">
    <property type="entry name" value="HMA_2"/>
    <property type="match status" value="1"/>
</dbReference>
<proteinExistence type="predicted"/>
<evidence type="ECO:0000313" key="4">
    <source>
        <dbReference type="Proteomes" id="UP000198844"/>
    </source>
</evidence>
<sequence length="65" mass="7005">MEFQIPDMSCGGCANAITRAVTRIDPEAKLDVDVAVKIVKVASTLPPERVIEVIEAAGFHPSLKR</sequence>
<protein>
    <submittedName>
        <fullName evidence="3">Copper chaperone</fullName>
    </submittedName>
</protein>
<dbReference type="GeneID" id="77197222"/>
<evidence type="ECO:0000256" key="1">
    <source>
        <dbReference type="ARBA" id="ARBA00022723"/>
    </source>
</evidence>
<reference evidence="3 4" key="1">
    <citation type="submission" date="2016-10" db="EMBL/GenBank/DDBJ databases">
        <authorList>
            <person name="de Groot N.N."/>
        </authorList>
    </citation>
    <scope>NUCLEOTIDE SEQUENCE [LARGE SCALE GENOMIC DNA]</scope>
    <source>
        <strain evidence="3 4">LMG 27731</strain>
    </source>
</reference>
<dbReference type="InterPro" id="IPR006121">
    <property type="entry name" value="HMA_dom"/>
</dbReference>
<dbReference type="InterPro" id="IPR017969">
    <property type="entry name" value="Heavy-metal-associated_CS"/>
</dbReference>
<dbReference type="Pfam" id="PF00403">
    <property type="entry name" value="HMA"/>
    <property type="match status" value="1"/>
</dbReference>
<dbReference type="SUPFAM" id="SSF55008">
    <property type="entry name" value="HMA, heavy metal-associated domain"/>
    <property type="match status" value="1"/>
</dbReference>
<dbReference type="EMBL" id="FPBH01000002">
    <property type="protein sequence ID" value="SFT61512.1"/>
    <property type="molecule type" value="Genomic_DNA"/>
</dbReference>
<keyword evidence="1" id="KW-0479">Metal-binding</keyword>
<dbReference type="AlphaFoldDB" id="A0A1I6ZFN9"/>
<dbReference type="Gene3D" id="3.30.70.100">
    <property type="match status" value="1"/>
</dbReference>
<evidence type="ECO:0000313" key="3">
    <source>
        <dbReference type="EMBL" id="SFT61512.1"/>
    </source>
</evidence>
<accession>A0A1I6ZFN9</accession>
<name>A0A1I6ZFN9_9BURK</name>
<dbReference type="InterPro" id="IPR036163">
    <property type="entry name" value="HMA_dom_sf"/>
</dbReference>